<dbReference type="EMBL" id="UFQT01000065">
    <property type="protein sequence ID" value="SSX19321.1"/>
    <property type="molecule type" value="Genomic_DNA"/>
</dbReference>
<reference evidence="2" key="2">
    <citation type="submission" date="2018-07" db="EMBL/GenBank/DDBJ databases">
        <authorList>
            <person name="Quirk P.G."/>
            <person name="Krulwich T.A."/>
        </authorList>
    </citation>
    <scope>NUCLEOTIDE SEQUENCE</scope>
</reference>
<evidence type="ECO:0000313" key="2">
    <source>
        <dbReference type="EMBL" id="SSX19321.1"/>
    </source>
</evidence>
<dbReference type="VEuPathDB" id="VectorBase:CSON013234"/>
<dbReference type="EMBL" id="UFQS01000065">
    <property type="protein sequence ID" value="SSW98939.1"/>
    <property type="molecule type" value="Genomic_DNA"/>
</dbReference>
<reference evidence="1" key="1">
    <citation type="submission" date="2018-04" db="EMBL/GenBank/DDBJ databases">
        <authorList>
            <person name="Go L.Y."/>
            <person name="Mitchell J.A."/>
        </authorList>
    </citation>
    <scope>NUCLEOTIDE SEQUENCE</scope>
    <source>
        <tissue evidence="1">Whole organism</tissue>
    </source>
</reference>
<name>A0A336K2M1_CULSO</name>
<dbReference type="AlphaFoldDB" id="A0A336K2M1"/>
<organism evidence="1">
    <name type="scientific">Culicoides sonorensis</name>
    <name type="common">Biting midge</name>
    <dbReference type="NCBI Taxonomy" id="179676"/>
    <lineage>
        <taxon>Eukaryota</taxon>
        <taxon>Metazoa</taxon>
        <taxon>Ecdysozoa</taxon>
        <taxon>Arthropoda</taxon>
        <taxon>Hexapoda</taxon>
        <taxon>Insecta</taxon>
        <taxon>Pterygota</taxon>
        <taxon>Neoptera</taxon>
        <taxon>Endopterygota</taxon>
        <taxon>Diptera</taxon>
        <taxon>Nematocera</taxon>
        <taxon>Chironomoidea</taxon>
        <taxon>Ceratopogonidae</taxon>
        <taxon>Ceratopogoninae</taxon>
        <taxon>Culicoides</taxon>
        <taxon>Monoculicoides</taxon>
    </lineage>
</organism>
<protein>
    <submittedName>
        <fullName evidence="1">CSON013234 protein</fullName>
    </submittedName>
</protein>
<accession>A0A336K2M1</accession>
<gene>
    <name evidence="1" type="primary">CSON013234</name>
</gene>
<proteinExistence type="predicted"/>
<evidence type="ECO:0000313" key="1">
    <source>
        <dbReference type="EMBL" id="SSW98939.1"/>
    </source>
</evidence>
<sequence>MNECFRASEIPTCLNLPPTMIKLVSLSTNGVEYDHLWQICFHWLNNMCLLFFHYCRIAILDCSWMVFTWHIFWSVWGFSTSFSESIARNWFSNASTVFLFSGGCRFDMNFVAGTTNDLSLRYLNCNSNTLQSLAQLHVLFLNY</sequence>